<dbReference type="PROSITE" id="PS01124">
    <property type="entry name" value="HTH_ARAC_FAMILY_2"/>
    <property type="match status" value="1"/>
</dbReference>
<evidence type="ECO:0000256" key="3">
    <source>
        <dbReference type="ARBA" id="ARBA00023163"/>
    </source>
</evidence>
<dbReference type="SMART" id="SM00342">
    <property type="entry name" value="HTH_ARAC"/>
    <property type="match status" value="1"/>
</dbReference>
<dbReference type="GO" id="GO:0043565">
    <property type="term" value="F:sequence-specific DNA binding"/>
    <property type="evidence" value="ECO:0007669"/>
    <property type="project" value="InterPro"/>
</dbReference>
<dbReference type="PROSITE" id="PS00041">
    <property type="entry name" value="HTH_ARAC_FAMILY_1"/>
    <property type="match status" value="1"/>
</dbReference>
<keyword evidence="1" id="KW-0805">Transcription regulation</keyword>
<dbReference type="OrthoDB" id="799767at2"/>
<name>A0A0M8MKF5_9FLAO</name>
<dbReference type="GO" id="GO:0003700">
    <property type="term" value="F:DNA-binding transcription factor activity"/>
    <property type="evidence" value="ECO:0007669"/>
    <property type="project" value="InterPro"/>
</dbReference>
<dbReference type="Gene3D" id="1.10.10.60">
    <property type="entry name" value="Homeodomain-like"/>
    <property type="match status" value="2"/>
</dbReference>
<dbReference type="PANTHER" id="PTHR47893:SF1">
    <property type="entry name" value="REGULATORY PROTEIN PCHR"/>
    <property type="match status" value="1"/>
</dbReference>
<evidence type="ECO:0000313" key="5">
    <source>
        <dbReference type="EMBL" id="KOS07358.1"/>
    </source>
</evidence>
<feature type="domain" description="HTH araC/xylS-type" evidence="4">
    <location>
        <begin position="224"/>
        <end position="322"/>
    </location>
</feature>
<dbReference type="InterPro" id="IPR009057">
    <property type="entry name" value="Homeodomain-like_sf"/>
</dbReference>
<proteinExistence type="predicted"/>
<dbReference type="PATRIC" id="fig|1202724.3.peg.3302"/>
<evidence type="ECO:0000313" key="6">
    <source>
        <dbReference type="Proteomes" id="UP000037755"/>
    </source>
</evidence>
<keyword evidence="3" id="KW-0804">Transcription</keyword>
<evidence type="ECO:0000256" key="1">
    <source>
        <dbReference type="ARBA" id="ARBA00023015"/>
    </source>
</evidence>
<evidence type="ECO:0000256" key="2">
    <source>
        <dbReference type="ARBA" id="ARBA00023125"/>
    </source>
</evidence>
<dbReference type="InterPro" id="IPR020449">
    <property type="entry name" value="Tscrpt_reg_AraC-type_HTH"/>
</dbReference>
<sequence>METNTIPEAVVCRIRPLREDTGPIAEKELAFDYGYGHTSFKRTDFSGMRLLYSRVCFDKPFPVQMENTSPYIELYFSLAGSRSIVFGRDSKNSVSAGTHNLFYIPQGEFWLEPDDIEGENITVQIQFTTAYFERFMQLGHPAFEGFAKSLAQQLPAAMAPAQRITPEMFAVLDDIVHCEKEGIIKQLFIETCALKLLQLQLEQFIAAATLPQHKVSDKDTGRLHLVRTLIDENPAAHHTLASLSRHTGLNEFKLKKGFKALFGNTVMGYLHAQRMAIAKRLLLETSLTVSDIAEQCGYAYAQSFSTAFKKYFGVTPEGVRSGQ</sequence>
<accession>A0A0M8MKF5</accession>
<reference evidence="5 6" key="1">
    <citation type="submission" date="2015-08" db="EMBL/GenBank/DDBJ databases">
        <title>Whole genome sequence of Flavobacterium akiainvivens IK-1T, from decaying Wikstroemia oahuensis, an endemic Hawaiian shrub.</title>
        <authorList>
            <person name="Wan X."/>
            <person name="Hou S."/>
            <person name="Saito J."/>
            <person name="Donachie S."/>
        </authorList>
    </citation>
    <scope>NUCLEOTIDE SEQUENCE [LARGE SCALE GENOMIC DNA]</scope>
    <source>
        <strain evidence="5 6">IK-1</strain>
    </source>
</reference>
<dbReference type="InterPro" id="IPR018060">
    <property type="entry name" value="HTH_AraC"/>
</dbReference>
<dbReference type="InterPro" id="IPR053142">
    <property type="entry name" value="PchR_regulatory_protein"/>
</dbReference>
<protein>
    <recommendedName>
        <fullName evidence="4">HTH araC/xylS-type domain-containing protein</fullName>
    </recommendedName>
</protein>
<dbReference type="SUPFAM" id="SSF46689">
    <property type="entry name" value="Homeodomain-like"/>
    <property type="match status" value="2"/>
</dbReference>
<dbReference type="RefSeq" id="WP_054409013.1">
    <property type="nucleotide sequence ID" value="NZ_FOYA01000005.1"/>
</dbReference>
<dbReference type="Pfam" id="PF12833">
    <property type="entry name" value="HTH_18"/>
    <property type="match status" value="1"/>
</dbReference>
<dbReference type="Proteomes" id="UP000037755">
    <property type="component" value="Unassembled WGS sequence"/>
</dbReference>
<dbReference type="InterPro" id="IPR018062">
    <property type="entry name" value="HTH_AraC-typ_CS"/>
</dbReference>
<dbReference type="AlphaFoldDB" id="A0A0M8MKF5"/>
<dbReference type="EMBL" id="LIYD01000005">
    <property type="protein sequence ID" value="KOS07358.1"/>
    <property type="molecule type" value="Genomic_DNA"/>
</dbReference>
<gene>
    <name evidence="5" type="ORF">AM493_15900</name>
</gene>
<organism evidence="5 6">
    <name type="scientific">Flavobacterium akiainvivens</name>
    <dbReference type="NCBI Taxonomy" id="1202724"/>
    <lineage>
        <taxon>Bacteria</taxon>
        <taxon>Pseudomonadati</taxon>
        <taxon>Bacteroidota</taxon>
        <taxon>Flavobacteriia</taxon>
        <taxon>Flavobacteriales</taxon>
        <taxon>Flavobacteriaceae</taxon>
        <taxon>Flavobacterium</taxon>
    </lineage>
</organism>
<dbReference type="PRINTS" id="PR00032">
    <property type="entry name" value="HTHARAC"/>
</dbReference>
<dbReference type="PANTHER" id="PTHR47893">
    <property type="entry name" value="REGULATORY PROTEIN PCHR"/>
    <property type="match status" value="1"/>
</dbReference>
<comment type="caution">
    <text evidence="5">The sequence shown here is derived from an EMBL/GenBank/DDBJ whole genome shotgun (WGS) entry which is preliminary data.</text>
</comment>
<dbReference type="STRING" id="1202724.AM493_15900"/>
<keyword evidence="2" id="KW-0238">DNA-binding</keyword>
<evidence type="ECO:0000259" key="4">
    <source>
        <dbReference type="PROSITE" id="PS01124"/>
    </source>
</evidence>
<keyword evidence="6" id="KW-1185">Reference proteome</keyword>